<dbReference type="eggNOG" id="ENOG502SHTF">
    <property type="taxonomic scope" value="Eukaryota"/>
</dbReference>
<gene>
    <name evidence="2" type="ORF">UCRPA7_607</name>
</gene>
<name>R8BWW8_PHAM7</name>
<dbReference type="KEGG" id="tmn:UCRPA7_607"/>
<evidence type="ECO:0000256" key="1">
    <source>
        <dbReference type="SAM" id="Phobius"/>
    </source>
</evidence>
<dbReference type="EMBL" id="KB932812">
    <property type="protein sequence ID" value="EOO03799.1"/>
    <property type="molecule type" value="Genomic_DNA"/>
</dbReference>
<feature type="transmembrane region" description="Helical" evidence="1">
    <location>
        <begin position="27"/>
        <end position="52"/>
    </location>
</feature>
<proteinExistence type="predicted"/>
<evidence type="ECO:0000313" key="2">
    <source>
        <dbReference type="EMBL" id="EOO03799.1"/>
    </source>
</evidence>
<feature type="transmembrane region" description="Helical" evidence="1">
    <location>
        <begin position="118"/>
        <end position="141"/>
    </location>
</feature>
<accession>R8BWW8</accession>
<reference evidence="3" key="1">
    <citation type="journal article" date="2013" name="Genome Announc.">
        <title>Draft genome sequence of the ascomycete Phaeoacremonium aleophilum strain UCR-PA7, a causal agent of the esca disease complex in grapevines.</title>
        <authorList>
            <person name="Blanco-Ulate B."/>
            <person name="Rolshausen P."/>
            <person name="Cantu D."/>
        </authorList>
    </citation>
    <scope>NUCLEOTIDE SEQUENCE [LARGE SCALE GENOMIC DNA]</scope>
    <source>
        <strain evidence="3">UCR-PA7</strain>
    </source>
</reference>
<dbReference type="GeneID" id="19326689"/>
<dbReference type="RefSeq" id="XP_007911392.1">
    <property type="nucleotide sequence ID" value="XM_007913201.1"/>
</dbReference>
<feature type="transmembrane region" description="Helical" evidence="1">
    <location>
        <begin position="555"/>
        <end position="582"/>
    </location>
</feature>
<keyword evidence="1" id="KW-0472">Membrane</keyword>
<dbReference type="Proteomes" id="UP000014074">
    <property type="component" value="Unassembled WGS sequence"/>
</dbReference>
<keyword evidence="1" id="KW-1133">Transmembrane helix</keyword>
<organism evidence="2 3">
    <name type="scientific">Phaeoacremonium minimum (strain UCR-PA7)</name>
    <name type="common">Esca disease fungus</name>
    <name type="synonym">Togninia minima</name>
    <dbReference type="NCBI Taxonomy" id="1286976"/>
    <lineage>
        <taxon>Eukaryota</taxon>
        <taxon>Fungi</taxon>
        <taxon>Dikarya</taxon>
        <taxon>Ascomycota</taxon>
        <taxon>Pezizomycotina</taxon>
        <taxon>Sordariomycetes</taxon>
        <taxon>Sordariomycetidae</taxon>
        <taxon>Togniniales</taxon>
        <taxon>Togniniaceae</taxon>
        <taxon>Phaeoacremonium</taxon>
    </lineage>
</organism>
<protein>
    <submittedName>
        <fullName evidence="2">Uncharacterized protein</fullName>
    </submittedName>
</protein>
<sequence>MATTGNDAAGSAAVHTGFWIDRSRGPVYRATLTIIDSHATVLLAFLAVLVTFTGTRSWKFWRFILHFTLQTPKIDPWETPFHRLRDLVLLRNSETAGSTLWTLIFPPQSKTKFKKRGWMATLSFGSFAAAHLLVFIAAGILTSRTFIGRTVVSKVTDTCGQWLGDPVTVADEASYILQQELQLNQTVDAENYVRNCYDAGTSRQILNCGKFVTQSLPHIMEKEAPCPFQNSTFLTGNQSITLDSENITLAQMGINSKFASRLTIRKRSTCAVLDPKLFEVPASLLGLDNGKPSSSYVFEMIDGALSAHTFFHTNISVDYDLRSLTLSAFKTEDLVPQVRLATTDHTVSVILLGGGGIMFPETHDDPFFSVHREIKFNDPERKLDPGFKRFELDRLVNIIGCDEQAQLCSSITDRCGPWRSLFNVDYTLPTVLGGANLDDDELLDITASVTLLQLILPTTSIPMSIQLRQASSALQASRYFLQATQFYLHPNQWAIELNYWFSIALARLQLELFNTIERPPHLDAARAHNTWTGTPLMHLCGRVKFNSPDHMSLSALGLGLILALAVLLIAVSFVDEVAVWALNKSERRSKRRGVGAWEQTEMFSLLDAAVLFYENRGALIDPFLMDGEDTRRGGKKDRSGFVQYQAEPAGGEYARKPS</sequence>
<dbReference type="AlphaFoldDB" id="R8BWW8"/>
<evidence type="ECO:0000313" key="3">
    <source>
        <dbReference type="Proteomes" id="UP000014074"/>
    </source>
</evidence>
<keyword evidence="3" id="KW-1185">Reference proteome</keyword>
<dbReference type="OrthoDB" id="3540210at2759"/>
<keyword evidence="1" id="KW-0812">Transmembrane</keyword>
<dbReference type="HOGENOM" id="CLU_014247_0_0_1"/>